<reference evidence="1 2" key="1">
    <citation type="journal article" date="2016" name="Nat. Commun.">
        <title>Thousands of microbial genomes shed light on interconnected biogeochemical processes in an aquifer system.</title>
        <authorList>
            <person name="Anantharaman K."/>
            <person name="Brown C.T."/>
            <person name="Hug L.A."/>
            <person name="Sharon I."/>
            <person name="Castelle C.J."/>
            <person name="Probst A.J."/>
            <person name="Thomas B.C."/>
            <person name="Singh A."/>
            <person name="Wilkins M.J."/>
            <person name="Karaoz U."/>
            <person name="Brodie E.L."/>
            <person name="Williams K.H."/>
            <person name="Hubbard S.S."/>
            <person name="Banfield J.F."/>
        </authorList>
    </citation>
    <scope>NUCLEOTIDE SEQUENCE [LARGE SCALE GENOMIC DNA]</scope>
</reference>
<evidence type="ECO:0000313" key="1">
    <source>
        <dbReference type="EMBL" id="OGM31644.1"/>
    </source>
</evidence>
<protein>
    <submittedName>
        <fullName evidence="1">Uncharacterized protein</fullName>
    </submittedName>
</protein>
<evidence type="ECO:0000313" key="2">
    <source>
        <dbReference type="Proteomes" id="UP000178870"/>
    </source>
</evidence>
<dbReference type="AlphaFoldDB" id="A0A1F7YWT5"/>
<name>A0A1F7YWT5_9BACT</name>
<accession>A0A1F7YWT5</accession>
<comment type="caution">
    <text evidence="1">The sequence shown here is derived from an EMBL/GenBank/DDBJ whole genome shotgun (WGS) entry which is preliminary data.</text>
</comment>
<dbReference type="Proteomes" id="UP000178870">
    <property type="component" value="Unassembled WGS sequence"/>
</dbReference>
<sequence>MALILIGLAVVVILSLRGVFGAISTAGEVDESLLKASTPRLNKGKIDEALKSLDEREFIPLDL</sequence>
<gene>
    <name evidence="1" type="ORF">A2803_04415</name>
</gene>
<proteinExistence type="predicted"/>
<dbReference type="EMBL" id="MGGP01000022">
    <property type="protein sequence ID" value="OGM31644.1"/>
    <property type="molecule type" value="Genomic_DNA"/>
</dbReference>
<organism evidence="1 2">
    <name type="scientific">Candidatus Woesebacteria bacterium RIFCSPHIGHO2_01_FULL_44_21</name>
    <dbReference type="NCBI Taxonomy" id="1802503"/>
    <lineage>
        <taxon>Bacteria</taxon>
        <taxon>Candidatus Woeseibacteriota</taxon>
    </lineage>
</organism>